<name>A0ACB9DTV2_CICIN</name>
<proteinExistence type="predicted"/>
<gene>
    <name evidence="1" type="ORF">L2E82_20267</name>
</gene>
<accession>A0ACB9DTV2</accession>
<sequence length="222" mass="22310">MEGVQVHISLLFLLTLVIPSFSLTTSTNLIHSPNFKNQNAKSVKKGEDQTRISEPPGYPQDSYASGAGFKDMKKGTGDDKMVNGLMGALAYDGYPQGSYGYPQGGYGYPFPGGIFGFPRGIFGFPRRFFGFPLGLRGFPGGFGGFPDGPGGYPGGYGGYPGGYGGGDGGNPGGDGANPGGYGGGGPGSKPGGPGGPGGAGGGGYPGYGGKSEVKGKEVNPHD</sequence>
<protein>
    <submittedName>
        <fullName evidence="1">Uncharacterized protein</fullName>
    </submittedName>
</protein>
<organism evidence="1 2">
    <name type="scientific">Cichorium intybus</name>
    <name type="common">Chicory</name>
    <dbReference type="NCBI Taxonomy" id="13427"/>
    <lineage>
        <taxon>Eukaryota</taxon>
        <taxon>Viridiplantae</taxon>
        <taxon>Streptophyta</taxon>
        <taxon>Embryophyta</taxon>
        <taxon>Tracheophyta</taxon>
        <taxon>Spermatophyta</taxon>
        <taxon>Magnoliopsida</taxon>
        <taxon>eudicotyledons</taxon>
        <taxon>Gunneridae</taxon>
        <taxon>Pentapetalae</taxon>
        <taxon>asterids</taxon>
        <taxon>campanulids</taxon>
        <taxon>Asterales</taxon>
        <taxon>Asteraceae</taxon>
        <taxon>Cichorioideae</taxon>
        <taxon>Cichorieae</taxon>
        <taxon>Cichoriinae</taxon>
        <taxon>Cichorium</taxon>
    </lineage>
</organism>
<dbReference type="EMBL" id="CM042012">
    <property type="protein sequence ID" value="KAI3749651.1"/>
    <property type="molecule type" value="Genomic_DNA"/>
</dbReference>
<keyword evidence="2" id="KW-1185">Reference proteome</keyword>
<reference evidence="2" key="1">
    <citation type="journal article" date="2022" name="Mol. Ecol. Resour.">
        <title>The genomes of chicory, endive, great burdock and yacon provide insights into Asteraceae palaeo-polyploidization history and plant inulin production.</title>
        <authorList>
            <person name="Fan W."/>
            <person name="Wang S."/>
            <person name="Wang H."/>
            <person name="Wang A."/>
            <person name="Jiang F."/>
            <person name="Liu H."/>
            <person name="Zhao H."/>
            <person name="Xu D."/>
            <person name="Zhang Y."/>
        </authorList>
    </citation>
    <scope>NUCLEOTIDE SEQUENCE [LARGE SCALE GENOMIC DNA]</scope>
    <source>
        <strain evidence="2">cv. Punajuju</strain>
    </source>
</reference>
<dbReference type="Proteomes" id="UP001055811">
    <property type="component" value="Linkage Group LG04"/>
</dbReference>
<reference evidence="1 2" key="2">
    <citation type="journal article" date="2022" name="Mol. Ecol. Resour.">
        <title>The genomes of chicory, endive, great burdock and yacon provide insights into Asteraceae paleo-polyploidization history and plant inulin production.</title>
        <authorList>
            <person name="Fan W."/>
            <person name="Wang S."/>
            <person name="Wang H."/>
            <person name="Wang A."/>
            <person name="Jiang F."/>
            <person name="Liu H."/>
            <person name="Zhao H."/>
            <person name="Xu D."/>
            <person name="Zhang Y."/>
        </authorList>
    </citation>
    <scope>NUCLEOTIDE SEQUENCE [LARGE SCALE GENOMIC DNA]</scope>
    <source>
        <strain evidence="2">cv. Punajuju</strain>
        <tissue evidence="1">Leaves</tissue>
    </source>
</reference>
<evidence type="ECO:0000313" key="2">
    <source>
        <dbReference type="Proteomes" id="UP001055811"/>
    </source>
</evidence>
<comment type="caution">
    <text evidence="1">The sequence shown here is derived from an EMBL/GenBank/DDBJ whole genome shotgun (WGS) entry which is preliminary data.</text>
</comment>
<evidence type="ECO:0000313" key="1">
    <source>
        <dbReference type="EMBL" id="KAI3749651.1"/>
    </source>
</evidence>